<dbReference type="CDD" id="cd00038">
    <property type="entry name" value="CAP_ED"/>
    <property type="match status" value="1"/>
</dbReference>
<dbReference type="AlphaFoldDB" id="A0A844ZDR1"/>
<feature type="domain" description="Cyclic nucleotide-binding" evidence="1">
    <location>
        <begin position="43"/>
        <end position="138"/>
    </location>
</feature>
<name>A0A844ZDR1_9SPHN</name>
<evidence type="ECO:0000259" key="1">
    <source>
        <dbReference type="PROSITE" id="PS50042"/>
    </source>
</evidence>
<dbReference type="InterPro" id="IPR050503">
    <property type="entry name" value="cAMP-dep_PK_reg_su-like"/>
</dbReference>
<dbReference type="InterPro" id="IPR019302">
    <property type="entry name" value="CAP12/PCTIR_TIR_dom"/>
</dbReference>
<keyword evidence="3" id="KW-1185">Reference proteome</keyword>
<dbReference type="GO" id="GO:0005829">
    <property type="term" value="C:cytosol"/>
    <property type="evidence" value="ECO:0007669"/>
    <property type="project" value="TreeGrafter"/>
</dbReference>
<dbReference type="PROSITE" id="PS50042">
    <property type="entry name" value="CNMP_BINDING_3"/>
    <property type="match status" value="1"/>
</dbReference>
<dbReference type="GO" id="GO:0050135">
    <property type="term" value="F:NADP+ nucleosidase activity"/>
    <property type="evidence" value="ECO:0007669"/>
    <property type="project" value="InterPro"/>
</dbReference>
<comment type="caution">
    <text evidence="2">The sequence shown here is derived from an EMBL/GenBank/DDBJ whole genome shotgun (WGS) entry which is preliminary data.</text>
</comment>
<dbReference type="SMART" id="SM00100">
    <property type="entry name" value="cNMP"/>
    <property type="match status" value="1"/>
</dbReference>
<dbReference type="OrthoDB" id="9779457at2"/>
<proteinExistence type="predicted"/>
<dbReference type="RefSeq" id="WP_160614220.1">
    <property type="nucleotide sequence ID" value="NZ_JAUFQM010000001.1"/>
</dbReference>
<dbReference type="InterPro" id="IPR018490">
    <property type="entry name" value="cNMP-bd_dom_sf"/>
</dbReference>
<dbReference type="InterPro" id="IPR014710">
    <property type="entry name" value="RmlC-like_jellyroll"/>
</dbReference>
<organism evidence="2 3">
    <name type="scientific">Pontixanthobacter aestiaquae</name>
    <dbReference type="NCBI Taxonomy" id="1509367"/>
    <lineage>
        <taxon>Bacteria</taxon>
        <taxon>Pseudomonadati</taxon>
        <taxon>Pseudomonadota</taxon>
        <taxon>Alphaproteobacteria</taxon>
        <taxon>Sphingomonadales</taxon>
        <taxon>Erythrobacteraceae</taxon>
        <taxon>Pontixanthobacter</taxon>
    </lineage>
</organism>
<sequence>MSIADYFQQNENLRVETLSEQKLVRGDMELSKRLDQAGELLEIQEGDAFIQQGDNSKSIYFILSGTTEIVVNGRKVATRGPSDHVGEMAVIQPTQLRSATCIAAEQQLVLRVKGEDFNNISEEFPKIYQPLAKEMAKRLLERNNSMPGHRENVRVFIICSVEALDIARTIQNAFEHDPFNVTVWTDGVFKIATYPVEALEAELENSDFALAIAHADDRTLSRDVEWPSPRDNVIFELGLFLGRLGRSRAILMEPRDGEIKLPSDLSGITTIPYSFPDEKNDVASAMAPACNRLRDHIQSLGPYNG</sequence>
<dbReference type="EMBL" id="WTYZ01000001">
    <property type="protein sequence ID" value="MXO83919.1"/>
    <property type="molecule type" value="Genomic_DNA"/>
</dbReference>
<dbReference type="GO" id="GO:0004862">
    <property type="term" value="F:cAMP-dependent protein kinase inhibitor activity"/>
    <property type="evidence" value="ECO:0007669"/>
    <property type="project" value="TreeGrafter"/>
</dbReference>
<dbReference type="GO" id="GO:0005952">
    <property type="term" value="C:cAMP-dependent protein kinase complex"/>
    <property type="evidence" value="ECO:0007669"/>
    <property type="project" value="InterPro"/>
</dbReference>
<evidence type="ECO:0000313" key="2">
    <source>
        <dbReference type="EMBL" id="MXO83919.1"/>
    </source>
</evidence>
<dbReference type="GO" id="GO:0034236">
    <property type="term" value="F:protein kinase A catalytic subunit binding"/>
    <property type="evidence" value="ECO:0007669"/>
    <property type="project" value="TreeGrafter"/>
</dbReference>
<protein>
    <submittedName>
        <fullName evidence="2">Cyclic nucleotide-binding domain-containing protein</fullName>
    </submittedName>
</protein>
<dbReference type="Pfam" id="PF00027">
    <property type="entry name" value="cNMP_binding"/>
    <property type="match status" value="1"/>
</dbReference>
<gene>
    <name evidence="2" type="ORF">GRI35_11140</name>
</gene>
<dbReference type="PANTHER" id="PTHR11635">
    <property type="entry name" value="CAMP-DEPENDENT PROTEIN KINASE REGULATORY CHAIN"/>
    <property type="match status" value="1"/>
</dbReference>
<evidence type="ECO:0000313" key="3">
    <source>
        <dbReference type="Proteomes" id="UP000460290"/>
    </source>
</evidence>
<dbReference type="SUPFAM" id="SSF51206">
    <property type="entry name" value="cAMP-binding domain-like"/>
    <property type="match status" value="1"/>
</dbReference>
<dbReference type="Pfam" id="PF10137">
    <property type="entry name" value="CAP12-PCTIR_TIR"/>
    <property type="match status" value="1"/>
</dbReference>
<reference evidence="2 3" key="1">
    <citation type="submission" date="2019-12" db="EMBL/GenBank/DDBJ databases">
        <title>Genomic-based taxomic classification of the family Erythrobacteraceae.</title>
        <authorList>
            <person name="Xu L."/>
        </authorList>
    </citation>
    <scope>NUCLEOTIDE SEQUENCE [LARGE SCALE GENOMIC DNA]</scope>
    <source>
        <strain evidence="2 3">KCTC 42006</strain>
    </source>
</reference>
<dbReference type="InterPro" id="IPR000595">
    <property type="entry name" value="cNMP-bd_dom"/>
</dbReference>
<dbReference type="Proteomes" id="UP000460290">
    <property type="component" value="Unassembled WGS sequence"/>
</dbReference>
<accession>A0A844ZDR1</accession>
<dbReference type="Gene3D" id="2.60.120.10">
    <property type="entry name" value="Jelly Rolls"/>
    <property type="match status" value="1"/>
</dbReference>
<dbReference type="PANTHER" id="PTHR11635:SF152">
    <property type="entry name" value="CAMP-DEPENDENT PROTEIN KINASE TYPE I REGULATORY SUBUNIT-RELATED"/>
    <property type="match status" value="1"/>
</dbReference>
<dbReference type="GO" id="GO:0030552">
    <property type="term" value="F:cAMP binding"/>
    <property type="evidence" value="ECO:0007669"/>
    <property type="project" value="TreeGrafter"/>
</dbReference>